<feature type="binding site" description="in other chain" evidence="9">
    <location>
        <position position="295"/>
    </location>
    <ligand>
        <name>substrate</name>
        <note>ligand shared between dimeric partners</note>
    </ligand>
</feature>
<keyword evidence="4 7" id="KW-0560">Oxidoreductase</keyword>
<evidence type="ECO:0000256" key="3">
    <source>
        <dbReference type="ARBA" id="ARBA00022857"/>
    </source>
</evidence>
<evidence type="ECO:0000256" key="7">
    <source>
        <dbReference type="PIRNR" id="PIRNR000109"/>
    </source>
</evidence>
<feature type="active site" description="Proton donor" evidence="8">
    <location>
        <position position="190"/>
    </location>
</feature>
<comment type="subunit">
    <text evidence="2 7">Homodimer.</text>
</comment>
<comment type="function">
    <text evidence="7">Catalyzes the oxidative decarboxylation of 6-phosphogluconate to ribulose 5-phosphate and CO(2), with concomitant reduction of NADP to NADPH.</text>
</comment>
<dbReference type="InterPro" id="IPR006113">
    <property type="entry name" value="6PGDH_Gnd/GntZ"/>
</dbReference>
<dbReference type="Gene3D" id="3.40.50.720">
    <property type="entry name" value="NAD(P)-binding Rossmann-like Domain"/>
    <property type="match status" value="1"/>
</dbReference>
<dbReference type="PROSITE" id="PS00461">
    <property type="entry name" value="6PGD"/>
    <property type="match status" value="1"/>
</dbReference>
<feature type="binding site" description="in other chain" evidence="9">
    <location>
        <begin position="193"/>
        <end position="194"/>
    </location>
    <ligand>
        <name>substrate</name>
        <note>ligand shared between dimeric partners</note>
    </ligand>
</feature>
<dbReference type="GO" id="GO:0006098">
    <property type="term" value="P:pentose-phosphate shunt"/>
    <property type="evidence" value="ECO:0007669"/>
    <property type="project" value="UniProtKB-UniPathway"/>
</dbReference>
<evidence type="ECO:0000256" key="1">
    <source>
        <dbReference type="ARBA" id="ARBA00008419"/>
    </source>
</evidence>
<evidence type="ECO:0000313" key="14">
    <source>
        <dbReference type="Proteomes" id="UP000017090"/>
    </source>
</evidence>
<dbReference type="eggNOG" id="COG0362">
    <property type="taxonomic scope" value="Bacteria"/>
</dbReference>
<comment type="pathway">
    <text evidence="7 11">Carbohydrate degradation; pentose phosphate pathway; D-ribulose 5-phosphate from D-glucose 6-phosphate (oxidative stage): step 3/3.</text>
</comment>
<evidence type="ECO:0000313" key="13">
    <source>
        <dbReference type="EMBL" id="ERT61782.1"/>
    </source>
</evidence>
<dbReference type="GO" id="GO:0050661">
    <property type="term" value="F:NADP binding"/>
    <property type="evidence" value="ECO:0007669"/>
    <property type="project" value="InterPro"/>
</dbReference>
<evidence type="ECO:0000256" key="8">
    <source>
        <dbReference type="PIRSR" id="PIRSR000109-1"/>
    </source>
</evidence>
<reference evidence="13 14" key="1">
    <citation type="submission" date="2013-09" db="EMBL/GenBank/DDBJ databases">
        <authorList>
            <person name="Durkin A.S."/>
            <person name="Haft D.R."/>
            <person name="McCorrison J."/>
            <person name="Torralba M."/>
            <person name="Gillis M."/>
            <person name="Haft D.H."/>
            <person name="Methe B."/>
            <person name="Sutton G."/>
            <person name="Nelson K.E."/>
        </authorList>
    </citation>
    <scope>NUCLEOTIDE SEQUENCE [LARGE SCALE GENOMIC DNA]</scope>
    <source>
        <strain evidence="13 14">BV3C16-1</strain>
    </source>
</reference>
<keyword evidence="14" id="KW-1185">Reference proteome</keyword>
<evidence type="ECO:0000256" key="10">
    <source>
        <dbReference type="PIRSR" id="PIRSR000109-3"/>
    </source>
</evidence>
<keyword evidence="3 7" id="KW-0521">NADP</keyword>
<feature type="binding site" evidence="10">
    <location>
        <begin position="81"/>
        <end position="83"/>
    </location>
    <ligand>
        <name>NADP(+)</name>
        <dbReference type="ChEBI" id="CHEBI:58349"/>
    </ligand>
</feature>
<evidence type="ECO:0000256" key="4">
    <source>
        <dbReference type="ARBA" id="ARBA00023002"/>
    </source>
</evidence>
<dbReference type="UniPathway" id="UPA00115">
    <property type="reaction ID" value="UER00410"/>
</dbReference>
<evidence type="ECO:0000256" key="6">
    <source>
        <dbReference type="ARBA" id="ARBA00023126"/>
    </source>
</evidence>
<feature type="binding site" evidence="9">
    <location>
        <position position="456"/>
    </location>
    <ligand>
        <name>substrate</name>
        <note>ligand shared between dimeric partners</note>
    </ligand>
</feature>
<dbReference type="GO" id="GO:0004616">
    <property type="term" value="F:phosphogluconate dehydrogenase (decarboxylating) activity"/>
    <property type="evidence" value="ECO:0007669"/>
    <property type="project" value="UniProtKB-EC"/>
</dbReference>
<feature type="binding site" description="in other chain" evidence="9">
    <location>
        <position position="268"/>
    </location>
    <ligand>
        <name>substrate</name>
        <note>ligand shared between dimeric partners</note>
    </ligand>
</feature>
<dbReference type="NCBIfam" id="TIGR00873">
    <property type="entry name" value="gnd"/>
    <property type="match status" value="1"/>
</dbReference>
<keyword evidence="5 11" id="KW-0311">Gluconate utilization</keyword>
<dbReference type="FunFam" id="1.10.1040.10:FF:000032">
    <property type="entry name" value="6-phosphogluconate dehydrogenase, decarboxylating"/>
    <property type="match status" value="1"/>
</dbReference>
<dbReference type="PATRIC" id="fig|1111454.3.peg.505"/>
<dbReference type="PANTHER" id="PTHR11811">
    <property type="entry name" value="6-PHOSPHOGLUCONATE DEHYDROGENASE"/>
    <property type="match status" value="1"/>
</dbReference>
<evidence type="ECO:0000256" key="2">
    <source>
        <dbReference type="ARBA" id="ARBA00011738"/>
    </source>
</evidence>
<feature type="binding site" evidence="9">
    <location>
        <position position="450"/>
    </location>
    <ligand>
        <name>substrate</name>
        <note>ligand shared between dimeric partners</note>
    </ligand>
</feature>
<dbReference type="InterPro" id="IPR013328">
    <property type="entry name" value="6PGD_dom2"/>
</dbReference>
<dbReference type="Pfam" id="PF03446">
    <property type="entry name" value="NAD_binding_2"/>
    <property type="match status" value="1"/>
</dbReference>
<dbReference type="RefSeq" id="WP_023053072.1">
    <property type="nucleotide sequence ID" value="NZ_AWXA01000008.1"/>
</dbReference>
<dbReference type="EC" id="1.1.1.44" evidence="7 11"/>
<keyword evidence="6 7" id="KW-0570">Pentose shunt</keyword>
<dbReference type="PIRSF" id="PIRSF000109">
    <property type="entry name" value="6PGD"/>
    <property type="match status" value="1"/>
</dbReference>
<evidence type="ECO:0000256" key="5">
    <source>
        <dbReference type="ARBA" id="ARBA00023064"/>
    </source>
</evidence>
<comment type="similarity">
    <text evidence="1 7 11">Belongs to the 6-phosphogluconate dehydrogenase family.</text>
</comment>
<accession>U7UQR8</accession>
<dbReference type="SMART" id="SM01350">
    <property type="entry name" value="6PGD"/>
    <property type="match status" value="1"/>
</dbReference>
<dbReference type="InterPro" id="IPR006183">
    <property type="entry name" value="Pgluconate_DH"/>
</dbReference>
<dbReference type="Proteomes" id="UP000017090">
    <property type="component" value="Unassembled WGS sequence"/>
</dbReference>
<dbReference type="EMBL" id="AWXA01000008">
    <property type="protein sequence ID" value="ERT61782.1"/>
    <property type="molecule type" value="Genomic_DNA"/>
</dbReference>
<dbReference type="InterPro" id="IPR008927">
    <property type="entry name" value="6-PGluconate_DH-like_C_sf"/>
</dbReference>
<dbReference type="Gene3D" id="1.10.1040.10">
    <property type="entry name" value="N-(1-d-carboxylethyl)-l-norvaline Dehydrogenase, domain 2"/>
    <property type="match status" value="1"/>
</dbReference>
<dbReference type="Pfam" id="PF00393">
    <property type="entry name" value="6PGD"/>
    <property type="match status" value="1"/>
</dbReference>
<evidence type="ECO:0000256" key="9">
    <source>
        <dbReference type="PIRSR" id="PIRSR000109-2"/>
    </source>
</evidence>
<proteinExistence type="inferred from homology"/>
<feature type="active site" description="Proton donor" evidence="8">
    <location>
        <position position="197"/>
    </location>
</feature>
<protein>
    <recommendedName>
        <fullName evidence="7 11">6-phosphogluconate dehydrogenase, decarboxylating</fullName>
        <ecNumber evidence="7 11">1.1.1.44</ecNumber>
    </recommendedName>
</protein>
<feature type="binding site" evidence="10">
    <location>
        <position position="109"/>
    </location>
    <ligand>
        <name>NADP(+)</name>
        <dbReference type="ChEBI" id="CHEBI:58349"/>
    </ligand>
</feature>
<name>U7UQR8_9FIRM</name>
<dbReference type="Gene3D" id="1.20.5.320">
    <property type="entry name" value="6-Phosphogluconate Dehydrogenase, domain 3"/>
    <property type="match status" value="1"/>
</dbReference>
<comment type="catalytic activity">
    <reaction evidence="7 11">
        <text>6-phospho-D-gluconate + NADP(+) = D-ribulose 5-phosphate + CO2 + NADPH</text>
        <dbReference type="Rhea" id="RHEA:10116"/>
        <dbReference type="ChEBI" id="CHEBI:16526"/>
        <dbReference type="ChEBI" id="CHEBI:57783"/>
        <dbReference type="ChEBI" id="CHEBI:58121"/>
        <dbReference type="ChEBI" id="CHEBI:58349"/>
        <dbReference type="ChEBI" id="CHEBI:58759"/>
        <dbReference type="EC" id="1.1.1.44"/>
    </reaction>
</comment>
<dbReference type="NCBIfam" id="NF006765">
    <property type="entry name" value="PRK09287.1"/>
    <property type="match status" value="1"/>
</dbReference>
<feature type="binding site" description="in other chain" evidence="9">
    <location>
        <position position="198"/>
    </location>
    <ligand>
        <name>substrate</name>
        <note>ligand shared between dimeric partners</note>
    </ligand>
</feature>
<feature type="binding site" description="in other chain" evidence="9">
    <location>
        <begin position="135"/>
        <end position="137"/>
    </location>
    <ligand>
        <name>substrate</name>
        <note>ligand shared between dimeric partners</note>
    </ligand>
</feature>
<dbReference type="InterPro" id="IPR006184">
    <property type="entry name" value="6PGdom_BS"/>
</dbReference>
<feature type="binding site" description="in other chain" evidence="9">
    <location>
        <position position="109"/>
    </location>
    <ligand>
        <name>substrate</name>
        <note>ligand shared between dimeric partners</note>
    </ligand>
</feature>
<feature type="binding site" evidence="10">
    <location>
        <begin position="40"/>
        <end position="42"/>
    </location>
    <ligand>
        <name>NADP(+)</name>
        <dbReference type="ChEBI" id="CHEBI:58349"/>
    </ligand>
</feature>
<feature type="binding site" evidence="10">
    <location>
        <begin position="17"/>
        <end position="22"/>
    </location>
    <ligand>
        <name>NADP(+)</name>
        <dbReference type="ChEBI" id="CHEBI:58349"/>
    </ligand>
</feature>
<sequence>MLKKGGNKMENDIGVVGMAVMGSNLALNMADHGAAVAVYNYTPDLTEKFIAEEKHEKITAYYELEAFVSSLKRPRKIMLMIMAGAPVDMMLEQLLPFLAVGDVVIDGGNSYYGDTQRRFERCQAEGIHFCGVGISGGAAGARFGPAIMPGGSKEGYGEIKGFYEAIAAKAEDGKPCCAYIGAGGAGHFVKMVHNGIEYADMQLIAEAYLLLKHVGHFTNREIADVFRLWNQGELKSFLIATAVEVFAADDDLGTGQLIDKIADCAGQKGTGRWTSIEAMRLGVDISLITAACNARVMSNASGRAKGQKSLVRPTGGKGGANLVETIRKSLYTAKIVAYAQGFSLYKKASEAYGWDLDYGRIAAIFRAGCIIRAEFLNKITAAYETDPALDNLLFAPFFLKRVNEGADSLRQIVSTAVCAGVPIPAYANAVEYLDAYASPQVGANVIQGLRDYFGAHTYRRLDRDGAFHYEWGLHD</sequence>
<comment type="caution">
    <text evidence="13">The sequence shown here is derived from an EMBL/GenBank/DDBJ whole genome shotgun (WGS) entry which is preliminary data.</text>
</comment>
<evidence type="ECO:0000259" key="12">
    <source>
        <dbReference type="SMART" id="SM01350"/>
    </source>
</evidence>
<evidence type="ECO:0000256" key="11">
    <source>
        <dbReference type="RuleBase" id="RU000485"/>
    </source>
</evidence>
<dbReference type="STRING" id="1111454.HMPREF1250_2169"/>
<feature type="domain" description="6-phosphogluconate dehydrogenase C-terminal" evidence="12">
    <location>
        <begin position="186"/>
        <end position="472"/>
    </location>
</feature>
<dbReference type="GO" id="GO:0019521">
    <property type="term" value="P:D-gluconate metabolic process"/>
    <property type="evidence" value="ECO:0007669"/>
    <property type="project" value="UniProtKB-KW"/>
</dbReference>
<gene>
    <name evidence="13" type="primary">gnd</name>
    <name evidence="13" type="ORF">HMPREF1250_2169</name>
</gene>
<organism evidence="13 14">
    <name type="scientific">Megasphaera vaginalis</name>
    <name type="common">ex Srinivasan et al. 2021</name>
    <dbReference type="NCBI Taxonomy" id="1111454"/>
    <lineage>
        <taxon>Bacteria</taxon>
        <taxon>Bacillati</taxon>
        <taxon>Bacillota</taxon>
        <taxon>Negativicutes</taxon>
        <taxon>Veillonellales</taxon>
        <taxon>Veillonellaceae</taxon>
        <taxon>Megasphaera</taxon>
    </lineage>
</organism>
<dbReference type="AlphaFoldDB" id="U7UQR8"/>
<dbReference type="FunFam" id="3.40.50.720:FF:000007">
    <property type="entry name" value="6-phosphogluconate dehydrogenase, decarboxylating"/>
    <property type="match status" value="1"/>
</dbReference>
<dbReference type="InterPro" id="IPR036291">
    <property type="entry name" value="NAD(P)-bd_dom_sf"/>
</dbReference>
<dbReference type="InterPro" id="IPR006114">
    <property type="entry name" value="6PGDH_C"/>
</dbReference>
<dbReference type="InterPro" id="IPR006115">
    <property type="entry name" value="6PGDH_NADP-bd"/>
</dbReference>
<dbReference type="SUPFAM" id="SSF48179">
    <property type="entry name" value="6-phosphogluconate dehydrogenase C-terminal domain-like"/>
    <property type="match status" value="1"/>
</dbReference>
<dbReference type="SUPFAM" id="SSF51735">
    <property type="entry name" value="NAD(P)-binding Rossmann-fold domains"/>
    <property type="match status" value="1"/>
</dbReference>
<dbReference type="PRINTS" id="PR00076">
    <property type="entry name" value="6PGDHDRGNASE"/>
</dbReference>